<evidence type="ECO:0000256" key="2">
    <source>
        <dbReference type="ARBA" id="ARBA00010878"/>
    </source>
</evidence>
<feature type="region of interest" description="Disordered" evidence="4">
    <location>
        <begin position="1"/>
        <end position="48"/>
    </location>
</feature>
<keyword evidence="6" id="KW-1185">Reference proteome</keyword>
<dbReference type="Proteomes" id="UP000030693">
    <property type="component" value="Unassembled WGS sequence"/>
</dbReference>
<keyword evidence="3" id="KW-0539">Nucleus</keyword>
<feature type="region of interest" description="Disordered" evidence="4">
    <location>
        <begin position="309"/>
        <end position="332"/>
    </location>
</feature>
<feature type="compositionally biased region" description="Basic residues" evidence="4">
    <location>
        <begin position="1"/>
        <end position="17"/>
    </location>
</feature>
<evidence type="ECO:0000313" key="5">
    <source>
        <dbReference type="EMBL" id="KCV69849.1"/>
    </source>
</evidence>
<dbReference type="InterPro" id="IPR008999">
    <property type="entry name" value="Actin-crosslinking"/>
</dbReference>
<sequence length="357" mass="37764">MSVGRLRFKGDKKARKAKDREGDGPPGAAPTRKSKRPDEDESVEGWVPAERLEDLGGPIYLVHYRSSGSGLAERLCLAVDEDDSIVLKRAIPLPDGSDEPDDVSKVFVAMSMSPGTVLLKSSRGRYLTPVLERSRSGDADTFSGVAADADAAGSLQEWRPLFMDNPTTVDGDDAGAGAGAAGSGGVSRFSDRVLVLRGGDSAARCLAVDSRALRARLAPSPLVLQASDDEPAGAGDLRAALDDVLFRPYVQAPRRAALRRRARLIAEGVLTEAMSEADLQSSLGAAGATGAGAGLLQFEQDSLRKSQSRGAVLGPSFTSAAEQRQSSRELRKAQKAGRLAEALLDRRSKAKSDRFCM</sequence>
<dbReference type="SUPFAM" id="SSF50405">
    <property type="entry name" value="Actin-crosslinking proteins"/>
    <property type="match status" value="1"/>
</dbReference>
<dbReference type="PANTHER" id="PTHR12928">
    <property type="entry name" value="FRG1 PROTEIN"/>
    <property type="match status" value="1"/>
</dbReference>
<dbReference type="InterPro" id="IPR010414">
    <property type="entry name" value="FRG1"/>
</dbReference>
<dbReference type="EMBL" id="KB932205">
    <property type="protein sequence ID" value="KCV69849.1"/>
    <property type="molecule type" value="Genomic_DNA"/>
</dbReference>
<dbReference type="GO" id="GO:0051015">
    <property type="term" value="F:actin filament binding"/>
    <property type="evidence" value="ECO:0007669"/>
    <property type="project" value="TreeGrafter"/>
</dbReference>
<evidence type="ECO:0000313" key="6">
    <source>
        <dbReference type="Proteomes" id="UP000030693"/>
    </source>
</evidence>
<dbReference type="GO" id="GO:0071013">
    <property type="term" value="C:catalytic step 2 spliceosome"/>
    <property type="evidence" value="ECO:0007669"/>
    <property type="project" value="TreeGrafter"/>
</dbReference>
<name>A0A058Z6D3_FONAL</name>
<dbReference type="GO" id="GO:0005730">
    <property type="term" value="C:nucleolus"/>
    <property type="evidence" value="ECO:0007669"/>
    <property type="project" value="UniProtKB-SubCell"/>
</dbReference>
<dbReference type="STRING" id="691883.A0A058Z6D3"/>
<reference evidence="5" key="1">
    <citation type="submission" date="2013-04" db="EMBL/GenBank/DDBJ databases">
        <title>The Genome Sequence of Fonticula alba ATCC 38817.</title>
        <authorList>
            <consortium name="The Broad Institute Genomics Platform"/>
            <person name="Russ C."/>
            <person name="Cuomo C."/>
            <person name="Burger G."/>
            <person name="Gray M.W."/>
            <person name="Holland P.W.H."/>
            <person name="King N."/>
            <person name="Lang F.B.F."/>
            <person name="Roger A.J."/>
            <person name="Ruiz-Trillo I."/>
            <person name="Brown M."/>
            <person name="Walker B."/>
            <person name="Young S."/>
            <person name="Zeng Q."/>
            <person name="Gargeya S."/>
            <person name="Fitzgerald M."/>
            <person name="Haas B."/>
            <person name="Abouelleil A."/>
            <person name="Allen A.W."/>
            <person name="Alvarado L."/>
            <person name="Arachchi H.M."/>
            <person name="Berlin A.M."/>
            <person name="Chapman S.B."/>
            <person name="Gainer-Dewar J."/>
            <person name="Goldberg J."/>
            <person name="Griggs A."/>
            <person name="Gujja S."/>
            <person name="Hansen M."/>
            <person name="Howarth C."/>
            <person name="Imamovic A."/>
            <person name="Ireland A."/>
            <person name="Larimer J."/>
            <person name="McCowan C."/>
            <person name="Murphy C."/>
            <person name="Pearson M."/>
            <person name="Poon T.W."/>
            <person name="Priest M."/>
            <person name="Roberts A."/>
            <person name="Saif S."/>
            <person name="Shea T."/>
            <person name="Sisk P."/>
            <person name="Sykes S."/>
            <person name="Wortman J."/>
            <person name="Nusbaum C."/>
            <person name="Birren B."/>
        </authorList>
    </citation>
    <scope>NUCLEOTIDE SEQUENCE [LARGE SCALE GENOMIC DNA]</scope>
    <source>
        <strain evidence="5">ATCC 38817</strain>
    </source>
</reference>
<dbReference type="GeneID" id="20528047"/>
<dbReference type="PANTHER" id="PTHR12928:SF0">
    <property type="entry name" value="FSHD REGION GENE 1"/>
    <property type="match status" value="1"/>
</dbReference>
<accession>A0A058Z6D3</accession>
<proteinExistence type="inferred from homology"/>
<dbReference type="OrthoDB" id="5539371at2759"/>
<dbReference type="AlphaFoldDB" id="A0A058Z6D3"/>
<gene>
    <name evidence="5" type="ORF">H696_03322</name>
</gene>
<comment type="subcellular location">
    <subcellularLocation>
        <location evidence="1">Nucleus</location>
        <location evidence="1">Nucleolus</location>
    </subcellularLocation>
</comment>
<dbReference type="Gene3D" id="2.80.10.50">
    <property type="match status" value="1"/>
</dbReference>
<evidence type="ECO:0000256" key="1">
    <source>
        <dbReference type="ARBA" id="ARBA00004604"/>
    </source>
</evidence>
<comment type="similarity">
    <text evidence="2">Belongs to the FRG1 family.</text>
</comment>
<organism evidence="5">
    <name type="scientific">Fonticula alba</name>
    <name type="common">Slime mold</name>
    <dbReference type="NCBI Taxonomy" id="691883"/>
    <lineage>
        <taxon>Eukaryota</taxon>
        <taxon>Rotosphaerida</taxon>
        <taxon>Fonticulaceae</taxon>
        <taxon>Fonticula</taxon>
    </lineage>
</organism>
<dbReference type="RefSeq" id="XP_009495455.1">
    <property type="nucleotide sequence ID" value="XM_009497180.1"/>
</dbReference>
<evidence type="ECO:0000256" key="3">
    <source>
        <dbReference type="ARBA" id="ARBA00023242"/>
    </source>
</evidence>
<dbReference type="Pfam" id="PF06229">
    <property type="entry name" value="FRG1"/>
    <property type="match status" value="1"/>
</dbReference>
<protein>
    <submittedName>
        <fullName evidence="5">Uncharacterized protein</fullName>
    </submittedName>
</protein>
<evidence type="ECO:0000256" key="4">
    <source>
        <dbReference type="SAM" id="MobiDB-lite"/>
    </source>
</evidence>